<feature type="transmembrane region" description="Helical" evidence="1">
    <location>
        <begin position="6"/>
        <end position="23"/>
    </location>
</feature>
<keyword evidence="1" id="KW-0812">Transmembrane</keyword>
<proteinExistence type="predicted"/>
<keyword evidence="1" id="KW-0472">Membrane</keyword>
<dbReference type="EMBL" id="JACHBK010000021">
    <property type="protein sequence ID" value="MBB5539532.1"/>
    <property type="molecule type" value="Genomic_DNA"/>
</dbReference>
<gene>
    <name evidence="2" type="ORF">GGD55_006282</name>
</gene>
<name>A0A7W8UJ70_9HYPH</name>
<comment type="caution">
    <text evidence="2">The sequence shown here is derived from an EMBL/GenBank/DDBJ whole genome shotgun (WGS) entry which is preliminary data.</text>
</comment>
<keyword evidence="1" id="KW-1133">Transmembrane helix</keyword>
<protein>
    <submittedName>
        <fullName evidence="2">Uncharacterized protein</fullName>
    </submittedName>
</protein>
<sequence>MTDAQVGLVIATPIIVVFAYALYRMGVLQRYSTVSAVAFSVVIAAILFTQQG</sequence>
<accession>A0A7W8UJ70</accession>
<evidence type="ECO:0000256" key="1">
    <source>
        <dbReference type="SAM" id="Phobius"/>
    </source>
</evidence>
<organism evidence="2 3">
    <name type="scientific">Rhizobium giardinii</name>
    <dbReference type="NCBI Taxonomy" id="56731"/>
    <lineage>
        <taxon>Bacteria</taxon>
        <taxon>Pseudomonadati</taxon>
        <taxon>Pseudomonadota</taxon>
        <taxon>Alphaproteobacteria</taxon>
        <taxon>Hyphomicrobiales</taxon>
        <taxon>Rhizobiaceae</taxon>
        <taxon>Rhizobium/Agrobacterium group</taxon>
        <taxon>Rhizobium</taxon>
    </lineage>
</organism>
<keyword evidence="3" id="KW-1185">Reference proteome</keyword>
<reference evidence="2 3" key="1">
    <citation type="submission" date="2020-08" db="EMBL/GenBank/DDBJ databases">
        <title>Genomic Encyclopedia of Type Strains, Phase IV (KMG-V): Genome sequencing to study the core and pangenomes of soil and plant-associated prokaryotes.</title>
        <authorList>
            <person name="Whitman W."/>
        </authorList>
    </citation>
    <scope>NUCLEOTIDE SEQUENCE [LARGE SCALE GENOMIC DNA]</scope>
    <source>
        <strain evidence="2 3">SEMIA 4084</strain>
    </source>
</reference>
<dbReference type="AlphaFoldDB" id="A0A7W8UJ70"/>
<dbReference type="RefSeq" id="WP_018327478.1">
    <property type="nucleotide sequence ID" value="NZ_JACHBK010000021.1"/>
</dbReference>
<evidence type="ECO:0000313" key="3">
    <source>
        <dbReference type="Proteomes" id="UP000585507"/>
    </source>
</evidence>
<dbReference type="Proteomes" id="UP000585507">
    <property type="component" value="Unassembled WGS sequence"/>
</dbReference>
<feature type="transmembrane region" description="Helical" evidence="1">
    <location>
        <begin position="30"/>
        <end position="49"/>
    </location>
</feature>
<evidence type="ECO:0000313" key="2">
    <source>
        <dbReference type="EMBL" id="MBB5539532.1"/>
    </source>
</evidence>